<keyword evidence="10 12" id="KW-1133">Transmembrane helix</keyword>
<comment type="similarity">
    <text evidence="3 12">Belongs to the PIGV family.</text>
</comment>
<evidence type="ECO:0000256" key="10">
    <source>
        <dbReference type="ARBA" id="ARBA00022989"/>
    </source>
</evidence>
<evidence type="ECO:0000256" key="9">
    <source>
        <dbReference type="ARBA" id="ARBA00022824"/>
    </source>
</evidence>
<evidence type="ECO:0000256" key="2">
    <source>
        <dbReference type="ARBA" id="ARBA00004687"/>
    </source>
</evidence>
<evidence type="ECO:0000256" key="11">
    <source>
        <dbReference type="ARBA" id="ARBA00023136"/>
    </source>
</evidence>
<dbReference type="EMBL" id="SAEB01000012">
    <property type="protein sequence ID" value="RVD81531.1"/>
    <property type="molecule type" value="Genomic_DNA"/>
</dbReference>
<dbReference type="GeneID" id="93591704"/>
<dbReference type="Proteomes" id="UP000283090">
    <property type="component" value="Unassembled WGS sequence"/>
</dbReference>
<feature type="transmembrane region" description="Helical" evidence="12">
    <location>
        <begin position="393"/>
        <end position="414"/>
    </location>
</feature>
<proteinExistence type="inferred from homology"/>
<evidence type="ECO:0000256" key="13">
    <source>
        <dbReference type="SAM" id="MobiDB-lite"/>
    </source>
</evidence>
<comment type="pathway">
    <text evidence="2 12">Glycolipid biosynthesis; glycosylphosphatidylinositol-anchor biosynthesis.</text>
</comment>
<keyword evidence="9 12" id="KW-0256">Endoplasmic reticulum</keyword>
<feature type="transmembrane region" description="Helical" evidence="12">
    <location>
        <begin position="177"/>
        <end position="196"/>
    </location>
</feature>
<dbReference type="EC" id="2.4.1.-" evidence="12"/>
<accession>A0A436ZRI6</accession>
<dbReference type="OrthoDB" id="10252502at2759"/>
<dbReference type="GO" id="GO:0006506">
    <property type="term" value="P:GPI anchor biosynthetic process"/>
    <property type="evidence" value="ECO:0007669"/>
    <property type="project" value="UniProtKB-UniPathway"/>
</dbReference>
<dbReference type="GO" id="GO:0031501">
    <property type="term" value="C:mannosyltransferase complex"/>
    <property type="evidence" value="ECO:0007669"/>
    <property type="project" value="TreeGrafter"/>
</dbReference>
<evidence type="ECO:0000313" key="14">
    <source>
        <dbReference type="EMBL" id="RVD81531.1"/>
    </source>
</evidence>
<evidence type="ECO:0000256" key="6">
    <source>
        <dbReference type="ARBA" id="ARBA00022676"/>
    </source>
</evidence>
<evidence type="ECO:0000256" key="3">
    <source>
        <dbReference type="ARBA" id="ARBA00008698"/>
    </source>
</evidence>
<reference evidence="14 15" key="1">
    <citation type="submission" date="2019-01" db="EMBL/GenBank/DDBJ databases">
        <title>Intercellular communication is required for trap formation in the nematode-trapping fungus Duddingtonia flagrans.</title>
        <authorList>
            <person name="Youssar L."/>
            <person name="Wernet V."/>
            <person name="Hensel N."/>
            <person name="Hildebrandt H.-G."/>
            <person name="Fischer R."/>
        </authorList>
    </citation>
    <scope>NUCLEOTIDE SEQUENCE [LARGE SCALE GENOMIC DNA]</scope>
    <source>
        <strain evidence="14 15">CBS H-5679</strain>
    </source>
</reference>
<dbReference type="UniPathway" id="UPA00196"/>
<dbReference type="PANTHER" id="PTHR12468">
    <property type="entry name" value="GPI MANNOSYLTRANSFERASE 2"/>
    <property type="match status" value="1"/>
</dbReference>
<feature type="compositionally biased region" description="Low complexity" evidence="13">
    <location>
        <begin position="448"/>
        <end position="462"/>
    </location>
</feature>
<evidence type="ECO:0000256" key="7">
    <source>
        <dbReference type="ARBA" id="ARBA00022679"/>
    </source>
</evidence>
<comment type="caution">
    <text evidence="12">Lacks conserved residue(s) required for the propagation of feature annotation.</text>
</comment>
<dbReference type="Pfam" id="PF04188">
    <property type="entry name" value="Mannosyl_trans2"/>
    <property type="match status" value="1"/>
</dbReference>
<sequence>MALLTPPEGPAGAVRSLCIIYVIRTLSLLLLAWSTTFLFPSFSPLGYDTSSTHVTGDGNLIGKGGYITTNFVERLLAALTRWDAIYFASIAKNGHRWEQEWAFGVGQSYLVHGFQWILSLFGGYEMSPSSQILFLSLCSCGSHLVSAVVLYHLTTVLFETARPKGTSTLGSGETPKVVAFVAATLHILSPAGIFLVAPYNESVFSVLSFLGYWLYSYAVKNTAFDGQHGLINEASLLLSGLLFGVSSLFRSNGVINGVLFVFEVSQSFWRLISGTNTAANIRLFLISGVSGALVGIPMVWRQYQGWLEYCTKEPSIQRMWCSKTLPSIYSFVQSHYWGVGLLKYWTPGNIPLFLLAAPTLYVLFKTSLNIISVQPPTSTRLYSLDLKHTNKDLLFRLTLPQLLLATLAVTNYHVQIIVRLSSGLPMWYIVAAAALFQTATTGTKVTESKGSSKSNEGGKTTGEVSSAEASWVRPAVRFFWGYQVVQAVLYGGFLPPA</sequence>
<protein>
    <recommendedName>
        <fullName evidence="4 12">GPI mannosyltransferase 2</fullName>
        <ecNumber evidence="12">2.4.1.-</ecNumber>
    </recommendedName>
</protein>
<dbReference type="VEuPathDB" id="FungiDB:DFL_009393"/>
<feature type="transmembrane region" description="Helical" evidence="12">
    <location>
        <begin position="133"/>
        <end position="157"/>
    </location>
</feature>
<organism evidence="14 15">
    <name type="scientific">Arthrobotrys flagrans</name>
    <name type="common">Nematode-trapping fungus</name>
    <name type="synonym">Trichothecium flagrans</name>
    <dbReference type="NCBI Taxonomy" id="97331"/>
    <lineage>
        <taxon>Eukaryota</taxon>
        <taxon>Fungi</taxon>
        <taxon>Dikarya</taxon>
        <taxon>Ascomycota</taxon>
        <taxon>Pezizomycotina</taxon>
        <taxon>Orbiliomycetes</taxon>
        <taxon>Orbiliales</taxon>
        <taxon>Orbiliaceae</taxon>
        <taxon>Arthrobotrys</taxon>
    </lineage>
</organism>
<evidence type="ECO:0000256" key="5">
    <source>
        <dbReference type="ARBA" id="ARBA00022502"/>
    </source>
</evidence>
<evidence type="ECO:0000256" key="4">
    <source>
        <dbReference type="ARBA" id="ARBA00013795"/>
    </source>
</evidence>
<comment type="caution">
    <text evidence="14">The sequence shown here is derived from an EMBL/GenBank/DDBJ whole genome shotgun (WGS) entry which is preliminary data.</text>
</comment>
<dbReference type="STRING" id="97331.A0A436ZRI6"/>
<keyword evidence="8 12" id="KW-0812">Transmembrane</keyword>
<keyword evidence="7 12" id="KW-0808">Transferase</keyword>
<dbReference type="RefSeq" id="XP_067487075.1">
    <property type="nucleotide sequence ID" value="XM_067639269.1"/>
</dbReference>
<keyword evidence="11 12" id="KW-0472">Membrane</keyword>
<dbReference type="AlphaFoldDB" id="A0A436ZRI6"/>
<keyword evidence="6 12" id="KW-0328">Glycosyltransferase</keyword>
<feature type="transmembrane region" description="Helical" evidence="12">
    <location>
        <begin position="12"/>
        <end position="33"/>
    </location>
</feature>
<feature type="region of interest" description="Disordered" evidence="13">
    <location>
        <begin position="445"/>
        <end position="464"/>
    </location>
</feature>
<evidence type="ECO:0000256" key="8">
    <source>
        <dbReference type="ARBA" id="ARBA00022692"/>
    </source>
</evidence>
<keyword evidence="5 12" id="KW-0337">GPI-anchor biosynthesis</keyword>
<gene>
    <name evidence="14" type="ORF">DFL_009393</name>
</gene>
<evidence type="ECO:0000256" key="12">
    <source>
        <dbReference type="RuleBase" id="RU363112"/>
    </source>
</evidence>
<feature type="transmembrane region" description="Helical" evidence="12">
    <location>
        <begin position="350"/>
        <end position="372"/>
    </location>
</feature>
<dbReference type="GO" id="GO:0005789">
    <property type="term" value="C:endoplasmic reticulum membrane"/>
    <property type="evidence" value="ECO:0007669"/>
    <property type="project" value="UniProtKB-SubCell"/>
</dbReference>
<keyword evidence="15" id="KW-1185">Reference proteome</keyword>
<dbReference type="PANTHER" id="PTHR12468:SF2">
    <property type="entry name" value="GPI MANNOSYLTRANSFERASE 2"/>
    <property type="match status" value="1"/>
</dbReference>
<dbReference type="InterPro" id="IPR007315">
    <property type="entry name" value="PIG-V/Gpi18"/>
</dbReference>
<evidence type="ECO:0000313" key="15">
    <source>
        <dbReference type="Proteomes" id="UP000283090"/>
    </source>
</evidence>
<evidence type="ECO:0000256" key="1">
    <source>
        <dbReference type="ARBA" id="ARBA00004477"/>
    </source>
</evidence>
<feature type="transmembrane region" description="Helical" evidence="12">
    <location>
        <begin position="279"/>
        <end position="300"/>
    </location>
</feature>
<dbReference type="GO" id="GO:0000009">
    <property type="term" value="F:alpha-1,6-mannosyltransferase activity"/>
    <property type="evidence" value="ECO:0007669"/>
    <property type="project" value="InterPro"/>
</dbReference>
<dbReference type="GO" id="GO:0004376">
    <property type="term" value="F:GPI mannosyltransferase activity"/>
    <property type="evidence" value="ECO:0007669"/>
    <property type="project" value="InterPro"/>
</dbReference>
<comment type="function">
    <text evidence="12">Mannosyltransferase involved in glycosylphosphatidylinositol-anchor biosynthesis.</text>
</comment>
<name>A0A436ZRI6_ARTFL</name>
<comment type="subcellular location">
    <subcellularLocation>
        <location evidence="1 12">Endoplasmic reticulum membrane</location>
        <topology evidence="1 12">Multi-pass membrane protein</topology>
    </subcellularLocation>
</comment>